<feature type="compositionally biased region" description="Polar residues" evidence="2">
    <location>
        <begin position="226"/>
        <end position="238"/>
    </location>
</feature>
<dbReference type="Proteomes" id="UP001205105">
    <property type="component" value="Unassembled WGS sequence"/>
</dbReference>
<feature type="domain" description="PWI" evidence="3">
    <location>
        <begin position="27"/>
        <end position="127"/>
    </location>
</feature>
<name>A0AAD5DJK7_9CHLO</name>
<dbReference type="AlphaFoldDB" id="A0AAD5DJK7"/>
<evidence type="ECO:0000256" key="1">
    <source>
        <dbReference type="ARBA" id="ARBA00022664"/>
    </source>
</evidence>
<dbReference type="SMART" id="SM00311">
    <property type="entry name" value="PWI"/>
    <property type="match status" value="1"/>
</dbReference>
<sequence length="262" mass="29999">MSGASFRGVSAEQDSRFANKEKKLLKTMKFPPEFSTKVDLTKVNWDTMKPWVGKRITELLGGLEDEVLIAYVIEQLEGKKTVDPRQLQISLTGFLEKNTSLFCKELWQLLISANETGTGIPQRFLDEKAEEMRRQKEEAERVQARLREANERRQQEERERLEREAAERAAFDEARARAAEEERQRRQATEKDRAERGEEDDERRVRDPAGEQGGSEDKGRRGGKAASQSGSERSAGSDSDTEVQRKRVEREARQKALESLGK</sequence>
<dbReference type="Pfam" id="PF01480">
    <property type="entry name" value="PWI"/>
    <property type="match status" value="1"/>
</dbReference>
<dbReference type="EMBL" id="JADXDR010000134">
    <property type="protein sequence ID" value="KAI7838166.1"/>
    <property type="molecule type" value="Genomic_DNA"/>
</dbReference>
<dbReference type="PANTHER" id="PTHR23148">
    <property type="entry name" value="SERINE/ARGININE REGULATED NUCLEAR MATRIX PROTEIN"/>
    <property type="match status" value="1"/>
</dbReference>
<keyword evidence="5" id="KW-1185">Reference proteome</keyword>
<proteinExistence type="predicted"/>
<evidence type="ECO:0000313" key="4">
    <source>
        <dbReference type="EMBL" id="KAI7838166.1"/>
    </source>
</evidence>
<dbReference type="PROSITE" id="PS51025">
    <property type="entry name" value="PWI"/>
    <property type="match status" value="1"/>
</dbReference>
<feature type="region of interest" description="Disordered" evidence="2">
    <location>
        <begin position="147"/>
        <end position="262"/>
    </location>
</feature>
<dbReference type="InterPro" id="IPR002483">
    <property type="entry name" value="PWI_dom"/>
</dbReference>
<dbReference type="GO" id="GO:0006397">
    <property type="term" value="P:mRNA processing"/>
    <property type="evidence" value="ECO:0007669"/>
    <property type="project" value="UniProtKB-KW"/>
</dbReference>
<dbReference type="PANTHER" id="PTHR23148:SF0">
    <property type="entry name" value="SERINE_ARGININE REPETITIVE MATRIX PROTEIN 1"/>
    <property type="match status" value="1"/>
</dbReference>
<feature type="compositionally biased region" description="Basic and acidic residues" evidence="2">
    <location>
        <begin position="147"/>
        <end position="220"/>
    </location>
</feature>
<dbReference type="GO" id="GO:0048024">
    <property type="term" value="P:regulation of mRNA splicing, via spliceosome"/>
    <property type="evidence" value="ECO:0007669"/>
    <property type="project" value="TreeGrafter"/>
</dbReference>
<keyword evidence="1" id="KW-0507">mRNA processing</keyword>
<comment type="caution">
    <text evidence="4">The sequence shown here is derived from an EMBL/GenBank/DDBJ whole genome shotgun (WGS) entry which is preliminary data.</text>
</comment>
<dbReference type="SUPFAM" id="SSF101233">
    <property type="entry name" value="PWI domain"/>
    <property type="match status" value="1"/>
</dbReference>
<dbReference type="GO" id="GO:0005681">
    <property type="term" value="C:spliceosomal complex"/>
    <property type="evidence" value="ECO:0007669"/>
    <property type="project" value="TreeGrafter"/>
</dbReference>
<feature type="compositionally biased region" description="Basic and acidic residues" evidence="2">
    <location>
        <begin position="242"/>
        <end position="262"/>
    </location>
</feature>
<accession>A0AAD5DJK7</accession>
<protein>
    <recommendedName>
        <fullName evidence="3">PWI domain-containing protein</fullName>
    </recommendedName>
</protein>
<dbReference type="InterPro" id="IPR036483">
    <property type="entry name" value="PWI_dom_sf"/>
</dbReference>
<dbReference type="Gene3D" id="1.20.1390.10">
    <property type="entry name" value="PWI domain"/>
    <property type="match status" value="1"/>
</dbReference>
<evidence type="ECO:0000259" key="3">
    <source>
        <dbReference type="PROSITE" id="PS51025"/>
    </source>
</evidence>
<reference evidence="4" key="1">
    <citation type="submission" date="2020-11" db="EMBL/GenBank/DDBJ databases">
        <title>Chlorella ohadii genome sequencing and assembly.</title>
        <authorList>
            <person name="Murik O."/>
            <person name="Treves H."/>
            <person name="Kedem I."/>
            <person name="Shotland Y."/>
            <person name="Kaplan A."/>
        </authorList>
    </citation>
    <scope>NUCLEOTIDE SEQUENCE</scope>
    <source>
        <strain evidence="4">1</strain>
    </source>
</reference>
<evidence type="ECO:0000256" key="2">
    <source>
        <dbReference type="SAM" id="MobiDB-lite"/>
    </source>
</evidence>
<gene>
    <name evidence="4" type="ORF">COHA_008014</name>
</gene>
<evidence type="ECO:0000313" key="5">
    <source>
        <dbReference type="Proteomes" id="UP001205105"/>
    </source>
</evidence>
<organism evidence="4 5">
    <name type="scientific">Chlorella ohadii</name>
    <dbReference type="NCBI Taxonomy" id="2649997"/>
    <lineage>
        <taxon>Eukaryota</taxon>
        <taxon>Viridiplantae</taxon>
        <taxon>Chlorophyta</taxon>
        <taxon>core chlorophytes</taxon>
        <taxon>Trebouxiophyceae</taxon>
        <taxon>Chlorellales</taxon>
        <taxon>Chlorellaceae</taxon>
        <taxon>Chlorella clade</taxon>
        <taxon>Chlorella</taxon>
    </lineage>
</organism>
<dbReference type="GO" id="GO:0003723">
    <property type="term" value="F:RNA binding"/>
    <property type="evidence" value="ECO:0007669"/>
    <property type="project" value="TreeGrafter"/>
</dbReference>
<dbReference type="InterPro" id="IPR052225">
    <property type="entry name" value="Ser/Arg_repetitive_matrix"/>
</dbReference>